<accession>A0A0D6JHY0</accession>
<sequence length="61" mass="6872">MRGNTHTLPYGLKGREPSLIPILIALGEWKYLIQEVRKERGVRANCARPSGRLSISLARDL</sequence>
<evidence type="ECO:0000313" key="2">
    <source>
        <dbReference type="Proteomes" id="UP000033187"/>
    </source>
</evidence>
<name>A0A0D6JHY0_9HYPH</name>
<organism evidence="1 2">
    <name type="scientific">Candidatus Filomicrobium marinum</name>
    <dbReference type="NCBI Taxonomy" id="1608628"/>
    <lineage>
        <taxon>Bacteria</taxon>
        <taxon>Pseudomonadati</taxon>
        <taxon>Pseudomonadota</taxon>
        <taxon>Alphaproteobacteria</taxon>
        <taxon>Hyphomicrobiales</taxon>
        <taxon>Hyphomicrobiaceae</taxon>
        <taxon>Filomicrobium</taxon>
    </lineage>
</organism>
<reference evidence="2" key="1">
    <citation type="submission" date="2015-02" db="EMBL/GenBank/DDBJ databases">
        <authorList>
            <person name="Chooi Y.-H."/>
        </authorList>
    </citation>
    <scope>NUCLEOTIDE SEQUENCE [LARGE SCALE GENOMIC DNA]</scope>
    <source>
        <strain evidence="2">strain Y</strain>
    </source>
</reference>
<protein>
    <submittedName>
        <fullName evidence="1">Uncharacterized protein</fullName>
    </submittedName>
</protein>
<gene>
    <name evidence="1" type="ORF">YBN1229_v1_2693</name>
</gene>
<proteinExistence type="predicted"/>
<keyword evidence="2" id="KW-1185">Reference proteome</keyword>
<dbReference type="KEGG" id="fil:BN1229_v1_3230"/>
<dbReference type="EMBL" id="LN829119">
    <property type="protein sequence ID" value="CPR20625.1"/>
    <property type="molecule type" value="Genomic_DNA"/>
</dbReference>
<dbReference type="KEGG" id="fiy:BN1229_v1_2693"/>
<dbReference type="Proteomes" id="UP000033187">
    <property type="component" value="Chromosome 1"/>
</dbReference>
<evidence type="ECO:0000313" key="1">
    <source>
        <dbReference type="EMBL" id="CPR20625.1"/>
    </source>
</evidence>
<dbReference type="AlphaFoldDB" id="A0A0D6JHY0"/>